<dbReference type="Gene3D" id="1.25.40.10">
    <property type="entry name" value="Tetratricopeptide repeat domain"/>
    <property type="match status" value="3"/>
</dbReference>
<keyword evidence="4" id="KW-1185">Reference proteome</keyword>
<dbReference type="InterPro" id="IPR011990">
    <property type="entry name" value="TPR-like_helical_dom_sf"/>
</dbReference>
<dbReference type="Pfam" id="PF03704">
    <property type="entry name" value="BTAD"/>
    <property type="match status" value="1"/>
</dbReference>
<dbReference type="InterPro" id="IPR016032">
    <property type="entry name" value="Sig_transdc_resp-reg_C-effctor"/>
</dbReference>
<dbReference type="PRINTS" id="PR00364">
    <property type="entry name" value="DISEASERSIST"/>
</dbReference>
<comment type="caution">
    <text evidence="3">The sequence shown here is derived from an EMBL/GenBank/DDBJ whole genome shotgun (WGS) entry which is preliminary data.</text>
</comment>
<dbReference type="EMBL" id="JBHSIS010000027">
    <property type="protein sequence ID" value="MFC4859219.1"/>
    <property type="molecule type" value="Genomic_DNA"/>
</dbReference>
<feature type="compositionally biased region" description="Polar residues" evidence="1">
    <location>
        <begin position="975"/>
        <end position="986"/>
    </location>
</feature>
<dbReference type="InterPro" id="IPR036388">
    <property type="entry name" value="WH-like_DNA-bd_sf"/>
</dbReference>
<gene>
    <name evidence="3" type="ORF">ACFPCV_37465</name>
</gene>
<feature type="region of interest" description="Disordered" evidence="1">
    <location>
        <begin position="975"/>
        <end position="1031"/>
    </location>
</feature>
<evidence type="ECO:0000313" key="4">
    <source>
        <dbReference type="Proteomes" id="UP001595859"/>
    </source>
</evidence>
<name>A0ABV9SEP6_9PSEU</name>
<dbReference type="InterPro" id="IPR005158">
    <property type="entry name" value="BTAD"/>
</dbReference>
<dbReference type="PANTHER" id="PTHR47691:SF3">
    <property type="entry name" value="HTH-TYPE TRANSCRIPTIONAL REGULATOR RV0890C-RELATED"/>
    <property type="match status" value="1"/>
</dbReference>
<dbReference type="SUPFAM" id="SSF46894">
    <property type="entry name" value="C-terminal effector domain of the bipartite response regulators"/>
    <property type="match status" value="1"/>
</dbReference>
<dbReference type="SUPFAM" id="SSF52540">
    <property type="entry name" value="P-loop containing nucleoside triphosphate hydrolases"/>
    <property type="match status" value="1"/>
</dbReference>
<dbReference type="Pfam" id="PF13424">
    <property type="entry name" value="TPR_12"/>
    <property type="match status" value="2"/>
</dbReference>
<proteinExistence type="predicted"/>
<dbReference type="RefSeq" id="WP_378062151.1">
    <property type="nucleotide sequence ID" value="NZ_JBHSIS010000027.1"/>
</dbReference>
<evidence type="ECO:0000259" key="2">
    <source>
        <dbReference type="SMART" id="SM01043"/>
    </source>
</evidence>
<dbReference type="Gene3D" id="3.40.50.300">
    <property type="entry name" value="P-loop containing nucleotide triphosphate hydrolases"/>
    <property type="match status" value="1"/>
</dbReference>
<dbReference type="InterPro" id="IPR019734">
    <property type="entry name" value="TPR_rpt"/>
</dbReference>
<dbReference type="SUPFAM" id="SSF48452">
    <property type="entry name" value="TPR-like"/>
    <property type="match status" value="3"/>
</dbReference>
<dbReference type="InterPro" id="IPR002182">
    <property type="entry name" value="NB-ARC"/>
</dbReference>
<dbReference type="SMART" id="SM01043">
    <property type="entry name" value="BTAD"/>
    <property type="match status" value="1"/>
</dbReference>
<evidence type="ECO:0000313" key="3">
    <source>
        <dbReference type="EMBL" id="MFC4859219.1"/>
    </source>
</evidence>
<organism evidence="3 4">
    <name type="scientific">Actinophytocola glycyrrhizae</name>
    <dbReference type="NCBI Taxonomy" id="2044873"/>
    <lineage>
        <taxon>Bacteria</taxon>
        <taxon>Bacillati</taxon>
        <taxon>Actinomycetota</taxon>
        <taxon>Actinomycetes</taxon>
        <taxon>Pseudonocardiales</taxon>
        <taxon>Pseudonocardiaceae</taxon>
    </lineage>
</organism>
<sequence>MDTYFGILGSTEIFVEGHAVHRWGRRRERTVLAAMLARPNTPISSGELADWVWDEDDLPQHPGATLATYVSRIRGALNGLAVDADLQAHNGSYRLVVDKDAIDYYMFRTLMSQVRELSRLGDHRKAAATCATALDLWRGEPLADAASERANAWRISLVHNDWLPANILLIENHLRDREFDQALSLLDNLRDNHPQEMRLTALRMSALHGLGRGDEATDLYLGTARRLRADGDEHGALFLRRHQDTLAATLTPPAATGTWTNSASTPPRLLPPAIAGFAGRERLLDELDTAVDMATTGNDHPIRGIVSMDGMAGVGKTALVLRWGHRVRDRFPDGALYVNLDGFSNRDPVSPATVVDDFLIALDRPPHVDSSFRHRQMQLSKLLANRRTLVVLDNARNTSQVQDLLLSFADSFVVVTSRQQLTKLATMTGARRLHVTPMEPTESAALLAHHFAPDMLDAPTAHRMHTLSAGLPLALRLLADHLTRHADQDPASVLDHINRHRLITNIGETGDGADTAAALFHQSYLALAPPERRLFRLLALCPGPDFHAATTCACDGRTPDETERSLGILVGAHLLDGPDHNGRYHYHDLLAEFAAHRVDTDETEISRRDTERRILTFYLRTALHAAQLLYPSVPAAPPLTNEPEQPDNILPALLTNRDQARQWFNLERTSLVAAVTMATEYDHHPIAWRLADPIATDFDRCGYLHDSRTVREHAVTSARRDNHALAEASTLIGLGISHMITADHPQARDNFTTALRLVEQHDDDRGQAAVLHQLGRLEALQDNNSAALRLYRRSLDIAVRNKDVEIQTWTDCRIGHVLRILDQPDTAMIHLHRAAAQAESIDDRSAHACSLAGLAGIYLDRGNPDTATTYCTQALQLAQSVPDLAVTAAIHLDLADISLATRDNPRAITHIEHALEICERTHNTTTEARAHSTMATALHADGRIDQAIPHWHTAAALYHRTGNRHRGDQTLNKANTHASQHITLPTTRPREHLDTTTMDNGGGQPPDVIASNDDLAHQRDISQPHPESSEI</sequence>
<dbReference type="PANTHER" id="PTHR47691">
    <property type="entry name" value="REGULATOR-RELATED"/>
    <property type="match status" value="1"/>
</dbReference>
<protein>
    <submittedName>
        <fullName evidence="3">Tetratricopeptide repeat protein</fullName>
    </submittedName>
</protein>
<dbReference type="InterPro" id="IPR027417">
    <property type="entry name" value="P-loop_NTPase"/>
</dbReference>
<reference evidence="4" key="1">
    <citation type="journal article" date="2019" name="Int. J. Syst. Evol. Microbiol.">
        <title>The Global Catalogue of Microorganisms (GCM) 10K type strain sequencing project: providing services to taxonomists for standard genome sequencing and annotation.</title>
        <authorList>
            <consortium name="The Broad Institute Genomics Platform"/>
            <consortium name="The Broad Institute Genome Sequencing Center for Infectious Disease"/>
            <person name="Wu L."/>
            <person name="Ma J."/>
        </authorList>
    </citation>
    <scope>NUCLEOTIDE SEQUENCE [LARGE SCALE GENOMIC DNA]</scope>
    <source>
        <strain evidence="4">ZS-22-S1</strain>
    </source>
</reference>
<dbReference type="Gene3D" id="1.10.10.10">
    <property type="entry name" value="Winged helix-like DNA-binding domain superfamily/Winged helix DNA-binding domain"/>
    <property type="match status" value="1"/>
</dbReference>
<dbReference type="SMART" id="SM00028">
    <property type="entry name" value="TPR"/>
    <property type="match status" value="7"/>
</dbReference>
<dbReference type="Proteomes" id="UP001595859">
    <property type="component" value="Unassembled WGS sequence"/>
</dbReference>
<accession>A0ABV9SEP6</accession>
<evidence type="ECO:0000256" key="1">
    <source>
        <dbReference type="SAM" id="MobiDB-lite"/>
    </source>
</evidence>
<dbReference type="Pfam" id="PF00931">
    <property type="entry name" value="NB-ARC"/>
    <property type="match status" value="1"/>
</dbReference>
<feature type="domain" description="Bacterial transcriptional activator" evidence="2">
    <location>
        <begin position="102"/>
        <end position="246"/>
    </location>
</feature>